<dbReference type="Pfam" id="PF13648">
    <property type="entry name" value="Lipocalin_4"/>
    <property type="match status" value="1"/>
</dbReference>
<evidence type="ECO:0000313" key="3">
    <source>
        <dbReference type="Proteomes" id="UP000295292"/>
    </source>
</evidence>
<dbReference type="OrthoDB" id="710178at2"/>
<dbReference type="AlphaFoldDB" id="A0A4R6WHX2"/>
<feature type="domain" description="Lipocalin-like" evidence="1">
    <location>
        <begin position="26"/>
        <end position="106"/>
    </location>
</feature>
<dbReference type="EMBL" id="SNYV01000011">
    <property type="protein sequence ID" value="TDQ79813.1"/>
    <property type="molecule type" value="Genomic_DNA"/>
</dbReference>
<organism evidence="2 3">
    <name type="scientific">Sphingobacterium yanglingense</name>
    <dbReference type="NCBI Taxonomy" id="1437280"/>
    <lineage>
        <taxon>Bacteria</taxon>
        <taxon>Pseudomonadati</taxon>
        <taxon>Bacteroidota</taxon>
        <taxon>Sphingobacteriia</taxon>
        <taxon>Sphingobacteriales</taxon>
        <taxon>Sphingobacteriaceae</taxon>
        <taxon>Sphingobacterium</taxon>
    </lineage>
</organism>
<accession>A0A4R6WHX2</accession>
<reference evidence="2 3" key="1">
    <citation type="submission" date="2019-03" db="EMBL/GenBank/DDBJ databases">
        <title>Genomic Encyclopedia of Archaeal and Bacterial Type Strains, Phase II (KMG-II): from individual species to whole genera.</title>
        <authorList>
            <person name="Goeker M."/>
        </authorList>
    </citation>
    <scope>NUCLEOTIDE SEQUENCE [LARGE SCALE GENOMIC DNA]</scope>
    <source>
        <strain evidence="2 3">DSM 28353</strain>
    </source>
</reference>
<gene>
    <name evidence="2" type="ORF">CLV99_1263</name>
</gene>
<evidence type="ECO:0000259" key="1">
    <source>
        <dbReference type="Pfam" id="PF13648"/>
    </source>
</evidence>
<keyword evidence="3" id="KW-1185">Reference proteome</keyword>
<name>A0A4R6WHX2_9SPHI</name>
<proteinExistence type="predicted"/>
<evidence type="ECO:0000313" key="2">
    <source>
        <dbReference type="EMBL" id="TDQ79813.1"/>
    </source>
</evidence>
<dbReference type="InterPro" id="IPR024311">
    <property type="entry name" value="Lipocalin-like"/>
</dbReference>
<protein>
    <recommendedName>
        <fullName evidence="1">Lipocalin-like domain-containing protein</fullName>
    </recommendedName>
</protein>
<comment type="caution">
    <text evidence="2">The sequence shown here is derived from an EMBL/GenBank/DDBJ whole genome shotgun (WGS) entry which is preliminary data.</text>
</comment>
<dbReference type="Proteomes" id="UP000295292">
    <property type="component" value="Unassembled WGS sequence"/>
</dbReference>
<sequence>MRLFSYLIILSNIVFLSFDRQQHPIHKEWQLVAERITYFNLDGSPYDQAKDRLDSVKNVTVQFLPDGSFKSREGNGSYTVSKDSVHLSLNGKKVSYKYELDNSKLIMETHFTENSHKIRSRLYME</sequence>
<dbReference type="RefSeq" id="WP_133583576.1">
    <property type="nucleotide sequence ID" value="NZ_SNYV01000011.1"/>
</dbReference>